<comment type="caution">
    <text evidence="1">The sequence shown here is derived from an EMBL/GenBank/DDBJ whole genome shotgun (WGS) entry which is preliminary data.</text>
</comment>
<accession>A0A7X0EFN8</accession>
<gene>
    <name evidence="1" type="ORF">FHS74_003815</name>
</gene>
<dbReference type="Proteomes" id="UP000539175">
    <property type="component" value="Unassembled WGS sequence"/>
</dbReference>
<protein>
    <submittedName>
        <fullName evidence="1">Uncharacterized protein</fullName>
    </submittedName>
</protein>
<evidence type="ECO:0000313" key="1">
    <source>
        <dbReference type="EMBL" id="MBB6253246.1"/>
    </source>
</evidence>
<name>A0A7X0EFN8_9PROT</name>
<reference evidence="1 2" key="1">
    <citation type="submission" date="2020-08" db="EMBL/GenBank/DDBJ databases">
        <title>Genomic Encyclopedia of Type Strains, Phase IV (KMG-IV): sequencing the most valuable type-strain genomes for metagenomic binning, comparative biology and taxonomic classification.</title>
        <authorList>
            <person name="Goeker M."/>
        </authorList>
    </citation>
    <scope>NUCLEOTIDE SEQUENCE [LARGE SCALE GENOMIC DNA]</scope>
    <source>
        <strain evidence="1 2">DSM 22198</strain>
    </source>
</reference>
<keyword evidence="2" id="KW-1185">Reference proteome</keyword>
<organism evidence="1 2">
    <name type="scientific">Nitrospirillum iridis</name>
    <dbReference type="NCBI Taxonomy" id="765888"/>
    <lineage>
        <taxon>Bacteria</taxon>
        <taxon>Pseudomonadati</taxon>
        <taxon>Pseudomonadota</taxon>
        <taxon>Alphaproteobacteria</taxon>
        <taxon>Rhodospirillales</taxon>
        <taxon>Azospirillaceae</taxon>
        <taxon>Nitrospirillum</taxon>
    </lineage>
</organism>
<proteinExistence type="predicted"/>
<dbReference type="EMBL" id="JACIIZ010000011">
    <property type="protein sequence ID" value="MBB6253246.1"/>
    <property type="molecule type" value="Genomic_DNA"/>
</dbReference>
<dbReference type="RefSeq" id="WP_184803508.1">
    <property type="nucleotide sequence ID" value="NZ_JACIIZ010000011.1"/>
</dbReference>
<evidence type="ECO:0000313" key="2">
    <source>
        <dbReference type="Proteomes" id="UP000539175"/>
    </source>
</evidence>
<sequence length="93" mass="9855">MRSAIIDPPPPRKPKRAMINIPGVNSAVPHYSGGALAKPHDGTDQFFDVLGMGDSPLFGRPRLTAGNIQGILVENAFIVVKPAKPPCGRRGIS</sequence>
<dbReference type="AlphaFoldDB" id="A0A7X0EFN8"/>